<evidence type="ECO:0000256" key="1">
    <source>
        <dbReference type="SAM" id="SignalP"/>
    </source>
</evidence>
<feature type="signal peptide" evidence="1">
    <location>
        <begin position="1"/>
        <end position="15"/>
    </location>
</feature>
<gene>
    <name evidence="2" type="ORF">AYP82_00265</name>
</gene>
<dbReference type="PROSITE" id="PS51257">
    <property type="entry name" value="PROKAR_LIPOPROTEIN"/>
    <property type="match status" value="1"/>
</dbReference>
<organism evidence="2 3">
    <name type="scientific">Lactobacillus crispatus</name>
    <dbReference type="NCBI Taxonomy" id="47770"/>
    <lineage>
        <taxon>Bacteria</taxon>
        <taxon>Bacillati</taxon>
        <taxon>Bacillota</taxon>
        <taxon>Bacilli</taxon>
        <taxon>Lactobacillales</taxon>
        <taxon>Lactobacillaceae</taxon>
        <taxon>Lactobacillus</taxon>
    </lineage>
</organism>
<comment type="caution">
    <text evidence="2">The sequence shown here is derived from an EMBL/GenBank/DDBJ whole genome shotgun (WGS) entry which is preliminary data.</text>
</comment>
<dbReference type="EMBL" id="LYQW01000001">
    <property type="protein sequence ID" value="OXC24503.1"/>
    <property type="molecule type" value="Genomic_DNA"/>
</dbReference>
<evidence type="ECO:0000313" key="2">
    <source>
        <dbReference type="EMBL" id="OXC24503.1"/>
    </source>
</evidence>
<protein>
    <recommendedName>
        <fullName evidence="4">DNA polymerase</fullName>
    </recommendedName>
</protein>
<feature type="chain" id="PRO_5038636080" description="DNA polymerase" evidence="1">
    <location>
        <begin position="16"/>
        <end position="270"/>
    </location>
</feature>
<name>A0A854PPP2_9LACO</name>
<sequence>MQMKLKKTIIGLSFAALFLLGGCSKQEKKAAPALTKTQVVQKMKKGFQSGQVIQSVTLGTDTSSQVALANTTFGGKTTVYHITNQTTSKGKTSSTEEWVNLNNVYINGQDTWYKADLEKLTGHNYADLTDAIMNNHMITNPSDKLVSAYKMKKSKKDGVYTYTLTAKSTDQALMKETAAPIFDTTAQSTNQAKIFSQIKKLGKYQSMNVKAVIKGNKLSTFNVFVNMKLGKLMHVKVGQSYGNFGSHDFLRVPDSATNAKDLPTTNTKKK</sequence>
<keyword evidence="1" id="KW-0732">Signal</keyword>
<evidence type="ECO:0008006" key="4">
    <source>
        <dbReference type="Google" id="ProtNLM"/>
    </source>
</evidence>
<evidence type="ECO:0000313" key="3">
    <source>
        <dbReference type="Proteomes" id="UP000198437"/>
    </source>
</evidence>
<reference evidence="2 3" key="1">
    <citation type="submission" date="2016-05" db="EMBL/GenBank/DDBJ databases">
        <authorList>
            <person name="Johnson T.J."/>
            <person name="Youmans B.P."/>
            <person name="Case K.A."/>
        </authorList>
    </citation>
    <scope>NUCLEOTIDE SEQUENCE [LARGE SCALE GENOMIC DNA]</scope>
    <source>
        <strain evidence="2 3">UMNLC6</strain>
    </source>
</reference>
<dbReference type="Proteomes" id="UP000198437">
    <property type="component" value="Unassembled WGS sequence"/>
</dbReference>
<accession>A0A854PPP2</accession>
<proteinExistence type="predicted"/>
<dbReference type="AlphaFoldDB" id="A0A854PPP2"/>